<keyword evidence="10" id="KW-1185">Reference proteome</keyword>
<accession>E2AVA0</accession>
<feature type="region of interest" description="Disordered" evidence="7">
    <location>
        <begin position="1"/>
        <end position="101"/>
    </location>
</feature>
<dbReference type="STRING" id="104421.E2AVA0"/>
<dbReference type="EMBL" id="GL443059">
    <property type="protein sequence ID" value="EFN62654.1"/>
    <property type="molecule type" value="Genomic_DNA"/>
</dbReference>
<evidence type="ECO:0000259" key="8">
    <source>
        <dbReference type="PROSITE" id="PS52027"/>
    </source>
</evidence>
<evidence type="ECO:0000256" key="7">
    <source>
        <dbReference type="SAM" id="MobiDB-lite"/>
    </source>
</evidence>
<keyword evidence="4" id="KW-0862">Zinc</keyword>
<dbReference type="GO" id="GO:0008270">
    <property type="term" value="F:zinc ion binding"/>
    <property type="evidence" value="ECO:0007669"/>
    <property type="project" value="UniProtKB-KW"/>
</dbReference>
<feature type="compositionally biased region" description="Low complexity" evidence="7">
    <location>
        <begin position="912"/>
        <end position="923"/>
    </location>
</feature>
<dbReference type="PANTHER" id="PTHR21737:SF4">
    <property type="entry name" value="SPLICING FACTOR CACTIN"/>
    <property type="match status" value="1"/>
</dbReference>
<dbReference type="GO" id="GO:0045292">
    <property type="term" value="P:mRNA cis splicing, via spliceosome"/>
    <property type="evidence" value="ECO:0007669"/>
    <property type="project" value="TreeGrafter"/>
</dbReference>
<dbReference type="Pfam" id="PF13913">
    <property type="entry name" value="zf-C2HC_2"/>
    <property type="match status" value="5"/>
</dbReference>
<protein>
    <recommendedName>
        <fullName evidence="5">Splicing factor Cactin</fullName>
    </recommendedName>
</protein>
<feature type="domain" description="C2HC/C3H-type" evidence="8">
    <location>
        <begin position="1040"/>
        <end position="1069"/>
    </location>
</feature>
<evidence type="ECO:0000256" key="4">
    <source>
        <dbReference type="ARBA" id="ARBA00022833"/>
    </source>
</evidence>
<feature type="compositionally biased region" description="Basic residues" evidence="7">
    <location>
        <begin position="85"/>
        <end position="100"/>
    </location>
</feature>
<feature type="compositionally biased region" description="Basic and acidic residues" evidence="7">
    <location>
        <begin position="800"/>
        <end position="809"/>
    </location>
</feature>
<evidence type="ECO:0000256" key="5">
    <source>
        <dbReference type="ARBA" id="ARBA00034534"/>
    </source>
</evidence>
<evidence type="ECO:0000256" key="6">
    <source>
        <dbReference type="PROSITE-ProRule" id="PRU01371"/>
    </source>
</evidence>
<dbReference type="InParanoid" id="E2AVA0"/>
<dbReference type="SMART" id="SM01050">
    <property type="entry name" value="CactinC_cactus"/>
    <property type="match status" value="1"/>
</dbReference>
<sequence length="1266" mass="145323">MRKKSKDDSRRESRKKHKSRKRESSTSSSDSNKLSNSSSTDSSNQSSDSTKLLEKLQKQRQKQITERKRQKELMKATETPEEKRLRRLKKKEAKERRRKERMGWDNDYLHYTNTDNPFGDGNILSSFVWSKKMEKEGLLGVAREELETRNRHKQEENKRELEKVKKRRQERELERQQREEEMTMLQRGKEAAQLEQWARQEDQFHLEQARLRSRIRIQDGRAKPIDLLAKYISAEEEVDAVEMHEPYTYLRGLQVKDLEDLIEDIKVYKELERGKNLDYWNDITVIVEDELHKLRKLERTEYEVAVGRREGIHESVAKDVTTIFKGKTATQLESLQLQIQAKITGKPEGVDIGYWESLLSQLKAHMARARLRDRHQENLRKKLEVLIAEQGVARAENEAENSQAQESEPLIKQDEPSTSTAVDKNENSQDDNQETNAADDLLSESFREYEAGCYSPSYILYSQLEPGTLITQEDEDNQRLEYARQQVLSTGRKIQNVLTTEEQAMHREARKGMGSDEAQFSVESSLEAQIYLWSDKYRPRKPRYFNRVHTGFEWNKYNQTHYDMDNPPPKIVQGYKFNIFYPDLIDKNTTPEYFLTPCADNKDFAILRFHAGPPYEDIAFKIVNREWEYSYKRGFRCATKKTNGGRITPRNAANTGTWPPKMKRANVSRAEMPERPKTANLSRPSVLDPTLVDKLDMSLLSKELLCDSMTRFHQSTAIPSNNVDKSISGASSSSSSSSSLLLVPSSPSATRRRRRSAAAVAATTTTTTTWSFREDALPVTRRQRRSFEQIRESRVVASDRQMEEIDRLRSPTGSQKITSSTAAATQNSDVRKLDDNNNRNGTLKVLSTVKKKKNSRGGLPSDLEIFTSAASSARSAPEPCKTCGRPDQPERFHSHPKGSQTKIKDLPTLTMKPKPAVPSVPKSIQKPVALNFRSDRNRNKPDEVETKTNASQDRPSQDSGQQARSSSAMKRGPKTVTCYICGREFGTASFPIHEPKCMEKWDRENNSLPPSQRRPRPQRPVVGVEHSDWNAAAWEQSQEQLIPCAKCGRTFLPERLPIHERSCKAAPKNERVATANRRSVVPPTVPCRVCGRNFGTRSIKIHEPQCSRRWQMQNDSASEQKDQLTLYRQKSTRKQENSPSMYPDVSQKRTVTCYICGRDFGSSSIAIHEPQCLKKWHAENDKLSPARRRKEPQKPEVIYIRSIQLAMTTSLFAEDSCTGNVVVDQAATAEANWMTHLSQLVPCKRCGRTFNPDRVNIHENSCKGNR</sequence>
<feature type="compositionally biased region" description="Basic and acidic residues" evidence="7">
    <location>
        <begin position="51"/>
        <end position="84"/>
    </location>
</feature>
<feature type="domain" description="C2HC/C3H-type" evidence="8">
    <location>
        <begin position="1149"/>
        <end position="1178"/>
    </location>
</feature>
<dbReference type="Gene3D" id="3.30.160.60">
    <property type="entry name" value="Classic Zinc Finger"/>
    <property type="match status" value="5"/>
</dbReference>
<reference evidence="9 10" key="1">
    <citation type="journal article" date="2010" name="Science">
        <title>Genomic comparison of the ants Camponotus floridanus and Harpegnathos saltator.</title>
        <authorList>
            <person name="Bonasio R."/>
            <person name="Zhang G."/>
            <person name="Ye C."/>
            <person name="Mutti N.S."/>
            <person name="Fang X."/>
            <person name="Qin N."/>
            <person name="Donahue G."/>
            <person name="Yang P."/>
            <person name="Li Q."/>
            <person name="Li C."/>
            <person name="Zhang P."/>
            <person name="Huang Z."/>
            <person name="Berger S.L."/>
            <person name="Reinberg D."/>
            <person name="Wang J."/>
            <person name="Liebig J."/>
        </authorList>
    </citation>
    <scope>NUCLEOTIDE SEQUENCE [LARGE SCALE GENOMIC DNA]</scope>
    <source>
        <strain evidence="10">C129</strain>
    </source>
</reference>
<dbReference type="Pfam" id="PF10312">
    <property type="entry name" value="Cactin_mid"/>
    <property type="match status" value="1"/>
</dbReference>
<feature type="compositionally biased region" description="Low complexity" evidence="7">
    <location>
        <begin position="726"/>
        <end position="749"/>
    </location>
</feature>
<feature type="region of interest" description="Disordered" evidence="7">
    <location>
        <begin position="719"/>
        <end position="765"/>
    </location>
</feature>
<feature type="compositionally biased region" description="Low complexity" evidence="7">
    <location>
        <begin position="25"/>
        <end position="50"/>
    </location>
</feature>
<dbReference type="AlphaFoldDB" id="E2AVA0"/>
<feature type="compositionally biased region" description="Polar residues" evidence="7">
    <location>
        <begin position="947"/>
        <end position="968"/>
    </location>
</feature>
<name>E2AVA0_CAMFO</name>
<proteinExistence type="inferred from homology"/>
<evidence type="ECO:0000313" key="9">
    <source>
        <dbReference type="EMBL" id="EFN62654.1"/>
    </source>
</evidence>
<evidence type="ECO:0000313" key="10">
    <source>
        <dbReference type="Proteomes" id="UP000000311"/>
    </source>
</evidence>
<dbReference type="PANTHER" id="PTHR21737">
    <property type="entry name" value="POLYGLUTAMINE BINDING PROTEIN 1/MARVEL MEMBRANE-ASSOCIATING DOMAIN CONTAINING 3"/>
    <property type="match status" value="1"/>
</dbReference>
<feature type="region of interest" description="Disordered" evidence="7">
    <location>
        <begin position="393"/>
        <end position="436"/>
    </location>
</feature>
<evidence type="ECO:0000256" key="3">
    <source>
        <dbReference type="ARBA" id="ARBA00022771"/>
    </source>
</evidence>
<feature type="compositionally biased region" description="Basic and acidic residues" evidence="7">
    <location>
        <begin position="933"/>
        <end position="946"/>
    </location>
</feature>
<gene>
    <name evidence="9" type="ORF">EAG_16396</name>
</gene>
<dbReference type="GO" id="GO:0005681">
    <property type="term" value="C:spliceosomal complex"/>
    <property type="evidence" value="ECO:0007669"/>
    <property type="project" value="TreeGrafter"/>
</dbReference>
<keyword evidence="3 6" id="KW-0863">Zinc-finger</keyword>
<evidence type="ECO:0000256" key="2">
    <source>
        <dbReference type="ARBA" id="ARBA00022723"/>
    </source>
</evidence>
<feature type="domain" description="C2HC/C3H-type" evidence="8">
    <location>
        <begin position="1083"/>
        <end position="1112"/>
    </location>
</feature>
<dbReference type="GO" id="GO:0005737">
    <property type="term" value="C:cytoplasm"/>
    <property type="evidence" value="ECO:0007669"/>
    <property type="project" value="TreeGrafter"/>
</dbReference>
<feature type="compositionally biased region" description="Basic residues" evidence="7">
    <location>
        <begin position="12"/>
        <end position="21"/>
    </location>
</feature>
<feature type="compositionally biased region" description="Polar residues" evidence="7">
    <location>
        <begin position="811"/>
        <end position="828"/>
    </location>
</feature>
<comment type="similarity">
    <text evidence="1">Belongs to the CACTIN family.</text>
</comment>
<feature type="domain" description="C2HC/C3H-type" evidence="8">
    <location>
        <begin position="974"/>
        <end position="1003"/>
    </location>
</feature>
<feature type="region of interest" description="Disordered" evidence="7">
    <location>
        <begin position="642"/>
        <end position="684"/>
    </location>
</feature>
<feature type="domain" description="C2HC/C3H-type" evidence="8">
    <location>
        <begin position="1239"/>
        <end position="1266"/>
    </location>
</feature>
<organism evidence="10">
    <name type="scientific">Camponotus floridanus</name>
    <name type="common">Florida carpenter ant</name>
    <dbReference type="NCBI Taxonomy" id="104421"/>
    <lineage>
        <taxon>Eukaryota</taxon>
        <taxon>Metazoa</taxon>
        <taxon>Ecdysozoa</taxon>
        <taxon>Arthropoda</taxon>
        <taxon>Hexapoda</taxon>
        <taxon>Insecta</taxon>
        <taxon>Pterygota</taxon>
        <taxon>Neoptera</taxon>
        <taxon>Endopterygota</taxon>
        <taxon>Hymenoptera</taxon>
        <taxon>Apocrita</taxon>
        <taxon>Aculeata</taxon>
        <taxon>Formicoidea</taxon>
        <taxon>Formicidae</taxon>
        <taxon>Formicinae</taxon>
        <taxon>Camponotus</taxon>
    </lineage>
</organism>
<dbReference type="InterPro" id="IPR049899">
    <property type="entry name" value="Znf_C2HC_C3H"/>
</dbReference>
<dbReference type="Pfam" id="PF09732">
    <property type="entry name" value="CactinC_cactus"/>
    <property type="match status" value="1"/>
</dbReference>
<dbReference type="PROSITE" id="PS52027">
    <property type="entry name" value="ZF_C2HC_C3H"/>
    <property type="match status" value="5"/>
</dbReference>
<feature type="compositionally biased region" description="Basic and acidic residues" evidence="7">
    <location>
        <begin position="1"/>
        <end position="11"/>
    </location>
</feature>
<keyword evidence="2" id="KW-0479">Metal-binding</keyword>
<dbReference type="InterPro" id="IPR019134">
    <property type="entry name" value="Cactin_C"/>
</dbReference>
<dbReference type="InterPro" id="IPR018816">
    <property type="entry name" value="Cactin_central"/>
</dbReference>
<dbReference type="Proteomes" id="UP000000311">
    <property type="component" value="Unassembled WGS sequence"/>
</dbReference>
<dbReference type="OrthoDB" id="265955at2759"/>
<feature type="region of interest" description="Disordered" evidence="7">
    <location>
        <begin position="869"/>
        <end position="970"/>
    </location>
</feature>
<evidence type="ECO:0000256" key="1">
    <source>
        <dbReference type="ARBA" id="ARBA00006895"/>
    </source>
</evidence>
<feature type="region of interest" description="Disordered" evidence="7">
    <location>
        <begin position="149"/>
        <end position="179"/>
    </location>
</feature>
<feature type="region of interest" description="Disordered" evidence="7">
    <location>
        <begin position="795"/>
        <end position="840"/>
    </location>
</feature>